<accession>A1ZKB4</accession>
<dbReference type="GO" id="GO:0016787">
    <property type="term" value="F:hydrolase activity"/>
    <property type="evidence" value="ECO:0007669"/>
    <property type="project" value="UniProtKB-KW"/>
</dbReference>
<keyword evidence="4 7" id="KW-0406">Ion transport</keyword>
<dbReference type="HAMAP" id="MF_01416">
    <property type="entry name" value="ATP_synth_delta_bact"/>
    <property type="match status" value="1"/>
</dbReference>
<dbReference type="Proteomes" id="UP000004095">
    <property type="component" value="Unassembled WGS sequence"/>
</dbReference>
<name>A1ZKB4_MICM2</name>
<dbReference type="Pfam" id="PF00213">
    <property type="entry name" value="OSCP"/>
    <property type="match status" value="1"/>
</dbReference>
<evidence type="ECO:0000256" key="2">
    <source>
        <dbReference type="ARBA" id="ARBA00022448"/>
    </source>
</evidence>
<dbReference type="GO" id="GO:0045259">
    <property type="term" value="C:proton-transporting ATP synthase complex"/>
    <property type="evidence" value="ECO:0007669"/>
    <property type="project" value="UniProtKB-KW"/>
</dbReference>
<evidence type="ECO:0000256" key="6">
    <source>
        <dbReference type="ARBA" id="ARBA00023310"/>
    </source>
</evidence>
<evidence type="ECO:0000256" key="3">
    <source>
        <dbReference type="ARBA" id="ARBA00022781"/>
    </source>
</evidence>
<dbReference type="OrthoDB" id="9802471at2"/>
<organism evidence="8 9">
    <name type="scientific">Microscilla marina ATCC 23134</name>
    <dbReference type="NCBI Taxonomy" id="313606"/>
    <lineage>
        <taxon>Bacteria</taxon>
        <taxon>Pseudomonadati</taxon>
        <taxon>Bacteroidota</taxon>
        <taxon>Cytophagia</taxon>
        <taxon>Cytophagales</taxon>
        <taxon>Microscillaceae</taxon>
        <taxon>Microscilla</taxon>
    </lineage>
</organism>
<proteinExistence type="inferred from homology"/>
<evidence type="ECO:0000256" key="5">
    <source>
        <dbReference type="ARBA" id="ARBA00023136"/>
    </source>
</evidence>
<sequence>MVSDNRIAQRYAKAVMDLAIERGTLDQVDKDMELFQTVNEENRQFFAVMHNPIIRAHKKLSILKAIFEGKVSDVMILLFEILARRSREEVLYSISVAFREQFNIYKNIQEVYVTSTVTLPDPLKEELRAALSQKTGKTIKIEEEIDESLIGGMVIRISDTQLDNSIKSQLQKIKQDFRS</sequence>
<dbReference type="InterPro" id="IPR020781">
    <property type="entry name" value="ATPase_OSCP/d_CS"/>
</dbReference>
<keyword evidence="9" id="KW-1185">Reference proteome</keyword>
<keyword evidence="7" id="KW-0139">CF(1)</keyword>
<dbReference type="SUPFAM" id="SSF47928">
    <property type="entry name" value="N-terminal domain of the delta subunit of the F1F0-ATP synthase"/>
    <property type="match status" value="1"/>
</dbReference>
<dbReference type="PANTHER" id="PTHR11910">
    <property type="entry name" value="ATP SYNTHASE DELTA CHAIN"/>
    <property type="match status" value="1"/>
</dbReference>
<evidence type="ECO:0000256" key="4">
    <source>
        <dbReference type="ARBA" id="ARBA00023065"/>
    </source>
</evidence>
<evidence type="ECO:0000313" key="8">
    <source>
        <dbReference type="EMBL" id="EAY29140.1"/>
    </source>
</evidence>
<reference evidence="8 9" key="1">
    <citation type="submission" date="2007-01" db="EMBL/GenBank/DDBJ databases">
        <authorList>
            <person name="Haygood M."/>
            <person name="Podell S."/>
            <person name="Anderson C."/>
            <person name="Hopkinson B."/>
            <person name="Roe K."/>
            <person name="Barbeau K."/>
            <person name="Gaasterland T."/>
            <person name="Ferriera S."/>
            <person name="Johnson J."/>
            <person name="Kravitz S."/>
            <person name="Beeson K."/>
            <person name="Sutton G."/>
            <person name="Rogers Y.-H."/>
            <person name="Friedman R."/>
            <person name="Frazier M."/>
            <person name="Venter J.C."/>
        </authorList>
    </citation>
    <scope>NUCLEOTIDE SEQUENCE [LARGE SCALE GENOMIC DNA]</scope>
    <source>
        <strain evidence="8 9">ATCC 23134</strain>
    </source>
</reference>
<comment type="caution">
    <text evidence="8">The sequence shown here is derived from an EMBL/GenBank/DDBJ whole genome shotgun (WGS) entry which is preliminary data.</text>
</comment>
<comment type="function">
    <text evidence="7">This protein is part of the stalk that links CF(0) to CF(1). It either transmits conformational changes from CF(0) to CF(1) or is implicated in proton conduction.</text>
</comment>
<dbReference type="RefSeq" id="WP_002696731.1">
    <property type="nucleotide sequence ID" value="NZ_AAWS01000012.1"/>
</dbReference>
<dbReference type="eggNOG" id="COG0712">
    <property type="taxonomic scope" value="Bacteria"/>
</dbReference>
<dbReference type="PROSITE" id="PS00389">
    <property type="entry name" value="ATPASE_DELTA"/>
    <property type="match status" value="1"/>
</dbReference>
<keyword evidence="7" id="KW-1003">Cell membrane</keyword>
<comment type="function">
    <text evidence="7">F(1)F(0) ATP synthase produces ATP from ADP in the presence of a proton or sodium gradient. F-type ATPases consist of two structural domains, F(1) containing the extramembraneous catalytic core and F(0) containing the membrane proton channel, linked together by a central stalk and a peripheral stalk. During catalysis, ATP synthesis in the catalytic domain of F(1) is coupled via a rotary mechanism of the central stalk subunits to proton translocation.</text>
</comment>
<gene>
    <name evidence="7" type="primary">atpH</name>
    <name evidence="8" type="ORF">M23134_02331</name>
</gene>
<evidence type="ECO:0000313" key="9">
    <source>
        <dbReference type="Proteomes" id="UP000004095"/>
    </source>
</evidence>
<dbReference type="InterPro" id="IPR000711">
    <property type="entry name" value="ATPase_OSCP/dsu"/>
</dbReference>
<dbReference type="AlphaFoldDB" id="A1ZKB4"/>
<comment type="similarity">
    <text evidence="7">Belongs to the ATPase delta chain family.</text>
</comment>
<protein>
    <recommendedName>
        <fullName evidence="7">ATP synthase subunit delta</fullName>
    </recommendedName>
    <alternativeName>
        <fullName evidence="7">ATP synthase F(1) sector subunit delta</fullName>
    </alternativeName>
    <alternativeName>
        <fullName evidence="7">F-type ATPase subunit delta</fullName>
        <shortName evidence="7">F-ATPase subunit delta</shortName>
    </alternativeName>
</protein>
<evidence type="ECO:0000256" key="1">
    <source>
        <dbReference type="ARBA" id="ARBA00004370"/>
    </source>
</evidence>
<comment type="subcellular location">
    <subcellularLocation>
        <location evidence="7">Cell membrane</location>
        <topology evidence="7">Peripheral membrane protein</topology>
    </subcellularLocation>
    <subcellularLocation>
        <location evidence="1">Membrane</location>
    </subcellularLocation>
</comment>
<keyword evidence="3 7" id="KW-0375">Hydrogen ion transport</keyword>
<keyword evidence="2 7" id="KW-0813">Transport</keyword>
<keyword evidence="8" id="KW-0378">Hydrolase</keyword>
<dbReference type="GO" id="GO:0046933">
    <property type="term" value="F:proton-transporting ATP synthase activity, rotational mechanism"/>
    <property type="evidence" value="ECO:0007669"/>
    <property type="project" value="UniProtKB-UniRule"/>
</dbReference>
<dbReference type="PRINTS" id="PR00125">
    <property type="entry name" value="ATPASEDELTA"/>
</dbReference>
<dbReference type="InterPro" id="IPR026015">
    <property type="entry name" value="ATP_synth_OSCP/delta_N_sf"/>
</dbReference>
<dbReference type="Gene3D" id="1.10.520.20">
    <property type="entry name" value="N-terminal domain of the delta subunit of the F1F0-ATP synthase"/>
    <property type="match status" value="1"/>
</dbReference>
<dbReference type="NCBIfam" id="TIGR01145">
    <property type="entry name" value="ATP_synt_delta"/>
    <property type="match status" value="1"/>
</dbReference>
<keyword evidence="6 7" id="KW-0066">ATP synthesis</keyword>
<keyword evidence="5 7" id="KW-0472">Membrane</keyword>
<dbReference type="GO" id="GO:0005886">
    <property type="term" value="C:plasma membrane"/>
    <property type="evidence" value="ECO:0007669"/>
    <property type="project" value="UniProtKB-SubCell"/>
</dbReference>
<dbReference type="EMBL" id="AAWS01000012">
    <property type="protein sequence ID" value="EAY29140.1"/>
    <property type="molecule type" value="Genomic_DNA"/>
</dbReference>
<evidence type="ECO:0000256" key="7">
    <source>
        <dbReference type="HAMAP-Rule" id="MF_01416"/>
    </source>
</evidence>